<dbReference type="InterPro" id="IPR029063">
    <property type="entry name" value="SAM-dependent_MTases_sf"/>
</dbReference>
<dbReference type="Proteomes" id="UP001201163">
    <property type="component" value="Unassembled WGS sequence"/>
</dbReference>
<dbReference type="PANTHER" id="PTHR42912">
    <property type="entry name" value="METHYLTRANSFERASE"/>
    <property type="match status" value="1"/>
</dbReference>
<proteinExistence type="predicted"/>
<dbReference type="InterPro" id="IPR050508">
    <property type="entry name" value="Methyltransf_Superfamily"/>
</dbReference>
<sequence length="282" mass="30852">MMSPSTTTYHPTPRLHPTTGTITALPTHPHTHNHHLHHHHCSGAPVPAATIDAMQQLEAANIAHFDALSEDYDRRHPEARELALRLARALRRVLPLDEDTTCVLDYACGSGQVSRALAPHVLRLVGVDISPRMVELYNARADAQGLEPHEMRAVGALAELDTQDRFDLVVCSMAYHHFVAVDDVSRELVKYLKPGGTLAVADIAHTELPEDCDDGAPPPPPIMAGYEHIVTHTRGFSEEDIRGVFVGAGLENVSFELFTSAKRQGRDVHFFLGTGTKPAEVA</sequence>
<dbReference type="Gene3D" id="3.40.50.150">
    <property type="entry name" value="Vaccinia Virus protein VP39"/>
    <property type="match status" value="1"/>
</dbReference>
<feature type="region of interest" description="Disordered" evidence="1">
    <location>
        <begin position="1"/>
        <end position="44"/>
    </location>
</feature>
<dbReference type="Pfam" id="PF13489">
    <property type="entry name" value="Methyltransf_23"/>
    <property type="match status" value="1"/>
</dbReference>
<organism evidence="2 3">
    <name type="scientific">Lactarius akahatsu</name>
    <dbReference type="NCBI Taxonomy" id="416441"/>
    <lineage>
        <taxon>Eukaryota</taxon>
        <taxon>Fungi</taxon>
        <taxon>Dikarya</taxon>
        <taxon>Basidiomycota</taxon>
        <taxon>Agaricomycotina</taxon>
        <taxon>Agaricomycetes</taxon>
        <taxon>Russulales</taxon>
        <taxon>Russulaceae</taxon>
        <taxon>Lactarius</taxon>
    </lineage>
</organism>
<dbReference type="PANTHER" id="PTHR42912:SF80">
    <property type="entry name" value="METHYLTRANSFERASE DOMAIN-CONTAINING PROTEIN"/>
    <property type="match status" value="1"/>
</dbReference>
<dbReference type="EMBL" id="JAKELL010000001">
    <property type="protein sequence ID" value="KAH9001790.1"/>
    <property type="molecule type" value="Genomic_DNA"/>
</dbReference>
<evidence type="ECO:0000313" key="3">
    <source>
        <dbReference type="Proteomes" id="UP001201163"/>
    </source>
</evidence>
<evidence type="ECO:0000256" key="1">
    <source>
        <dbReference type="SAM" id="MobiDB-lite"/>
    </source>
</evidence>
<gene>
    <name evidence="2" type="ORF">EDB92DRAFT_1828857</name>
</gene>
<comment type="caution">
    <text evidence="2">The sequence shown here is derived from an EMBL/GenBank/DDBJ whole genome shotgun (WGS) entry which is preliminary data.</text>
</comment>
<evidence type="ECO:0000313" key="2">
    <source>
        <dbReference type="EMBL" id="KAH9001790.1"/>
    </source>
</evidence>
<reference evidence="2" key="1">
    <citation type="submission" date="2022-01" db="EMBL/GenBank/DDBJ databases">
        <title>Comparative genomics reveals a dynamic genome evolution in the ectomycorrhizal milk-cap (Lactarius) mushrooms.</title>
        <authorList>
            <consortium name="DOE Joint Genome Institute"/>
            <person name="Lebreton A."/>
            <person name="Tang N."/>
            <person name="Kuo A."/>
            <person name="LaButti K."/>
            <person name="Drula E."/>
            <person name="Barry K."/>
            <person name="Clum A."/>
            <person name="Lipzen A."/>
            <person name="Mousain D."/>
            <person name="Ng V."/>
            <person name="Wang R."/>
            <person name="Wang X."/>
            <person name="Dai Y."/>
            <person name="Henrissat B."/>
            <person name="Grigoriev I.V."/>
            <person name="Guerin-Laguette A."/>
            <person name="Yu F."/>
            <person name="Martin F.M."/>
        </authorList>
    </citation>
    <scope>NUCLEOTIDE SEQUENCE</scope>
    <source>
        <strain evidence="2">QP</strain>
    </source>
</reference>
<keyword evidence="3" id="KW-1185">Reference proteome</keyword>
<dbReference type="AlphaFoldDB" id="A0AAD4LV02"/>
<protein>
    <submittedName>
        <fullName evidence="2">S-adenosyl-L-methionine-dependent methyltransferase</fullName>
    </submittedName>
</protein>
<dbReference type="GO" id="GO:0008168">
    <property type="term" value="F:methyltransferase activity"/>
    <property type="evidence" value="ECO:0007669"/>
    <property type="project" value="UniProtKB-KW"/>
</dbReference>
<name>A0AAD4LV02_9AGAM</name>
<feature type="compositionally biased region" description="Basic residues" evidence="1">
    <location>
        <begin position="29"/>
        <end position="41"/>
    </location>
</feature>
<dbReference type="GO" id="GO:0032259">
    <property type="term" value="P:methylation"/>
    <property type="evidence" value="ECO:0007669"/>
    <property type="project" value="UniProtKB-KW"/>
</dbReference>
<dbReference type="CDD" id="cd02440">
    <property type="entry name" value="AdoMet_MTases"/>
    <property type="match status" value="1"/>
</dbReference>
<dbReference type="SUPFAM" id="SSF53335">
    <property type="entry name" value="S-adenosyl-L-methionine-dependent methyltransferases"/>
    <property type="match status" value="1"/>
</dbReference>
<keyword evidence="2" id="KW-0489">Methyltransferase</keyword>
<feature type="compositionally biased region" description="Polar residues" evidence="1">
    <location>
        <begin position="1"/>
        <end position="10"/>
    </location>
</feature>
<accession>A0AAD4LV02</accession>
<keyword evidence="2" id="KW-0808">Transferase</keyword>